<dbReference type="EMBL" id="FOFT01000002">
    <property type="protein sequence ID" value="SEQ27234.1"/>
    <property type="molecule type" value="Genomic_DNA"/>
</dbReference>
<evidence type="ECO:0000256" key="1">
    <source>
        <dbReference type="ARBA" id="ARBA00023015"/>
    </source>
</evidence>
<gene>
    <name evidence="5" type="ORF">SAMN05216195_10231</name>
</gene>
<evidence type="ECO:0000313" key="6">
    <source>
        <dbReference type="Proteomes" id="UP000199028"/>
    </source>
</evidence>
<name>A0A1H9END3_9PSEU</name>
<proteinExistence type="predicted"/>
<dbReference type="SMART" id="SM00345">
    <property type="entry name" value="HTH_GNTR"/>
    <property type="match status" value="1"/>
</dbReference>
<accession>A0A1H9END3</accession>
<dbReference type="InterPro" id="IPR036388">
    <property type="entry name" value="WH-like_DNA-bd_sf"/>
</dbReference>
<dbReference type="InterPro" id="IPR000524">
    <property type="entry name" value="Tscrpt_reg_HTH_GntR"/>
</dbReference>
<dbReference type="OrthoDB" id="3192286at2"/>
<keyword evidence="1" id="KW-0805">Transcription regulation</keyword>
<dbReference type="AlphaFoldDB" id="A0A1H9END3"/>
<keyword evidence="3" id="KW-0804">Transcription</keyword>
<dbReference type="PANTHER" id="PTHR38445">
    <property type="entry name" value="HTH-TYPE TRANSCRIPTIONAL REPRESSOR YTRA"/>
    <property type="match status" value="1"/>
</dbReference>
<evidence type="ECO:0000313" key="5">
    <source>
        <dbReference type="EMBL" id="SEQ27234.1"/>
    </source>
</evidence>
<feature type="domain" description="HTH gntR-type" evidence="4">
    <location>
        <begin position="25"/>
        <end position="93"/>
    </location>
</feature>
<dbReference type="Pfam" id="PF00392">
    <property type="entry name" value="GntR"/>
    <property type="match status" value="1"/>
</dbReference>
<dbReference type="Gene3D" id="1.10.10.10">
    <property type="entry name" value="Winged helix-like DNA-binding domain superfamily/Winged helix DNA-binding domain"/>
    <property type="match status" value="1"/>
</dbReference>
<dbReference type="PROSITE" id="PS50949">
    <property type="entry name" value="HTH_GNTR"/>
    <property type="match status" value="1"/>
</dbReference>
<evidence type="ECO:0000256" key="3">
    <source>
        <dbReference type="ARBA" id="ARBA00023163"/>
    </source>
</evidence>
<evidence type="ECO:0000259" key="4">
    <source>
        <dbReference type="PROSITE" id="PS50949"/>
    </source>
</evidence>
<reference evidence="6" key="1">
    <citation type="submission" date="2016-10" db="EMBL/GenBank/DDBJ databases">
        <authorList>
            <person name="Varghese N."/>
            <person name="Submissions S."/>
        </authorList>
    </citation>
    <scope>NUCLEOTIDE SEQUENCE [LARGE SCALE GENOMIC DNA]</scope>
    <source>
        <strain evidence="6">CGMCC 4.578</strain>
    </source>
</reference>
<protein>
    <submittedName>
        <fullName evidence="5">GntR family transcriptional regulator</fullName>
    </submittedName>
</protein>
<evidence type="ECO:0000256" key="2">
    <source>
        <dbReference type="ARBA" id="ARBA00023125"/>
    </source>
</evidence>
<dbReference type="CDD" id="cd07377">
    <property type="entry name" value="WHTH_GntR"/>
    <property type="match status" value="1"/>
</dbReference>
<dbReference type="GO" id="GO:0003677">
    <property type="term" value="F:DNA binding"/>
    <property type="evidence" value="ECO:0007669"/>
    <property type="project" value="UniProtKB-KW"/>
</dbReference>
<keyword evidence="6" id="KW-1185">Reference proteome</keyword>
<dbReference type="GO" id="GO:0003700">
    <property type="term" value="F:DNA-binding transcription factor activity"/>
    <property type="evidence" value="ECO:0007669"/>
    <property type="project" value="InterPro"/>
</dbReference>
<keyword evidence="2" id="KW-0238">DNA-binding</keyword>
<organism evidence="5 6">
    <name type="scientific">Lentzea flaviverrucosa</name>
    <dbReference type="NCBI Taxonomy" id="200379"/>
    <lineage>
        <taxon>Bacteria</taxon>
        <taxon>Bacillati</taxon>
        <taxon>Actinomycetota</taxon>
        <taxon>Actinomycetes</taxon>
        <taxon>Pseudonocardiales</taxon>
        <taxon>Pseudonocardiaceae</taxon>
        <taxon>Lentzea</taxon>
    </lineage>
</organism>
<dbReference type="Proteomes" id="UP000199028">
    <property type="component" value="Unassembled WGS sequence"/>
</dbReference>
<dbReference type="PANTHER" id="PTHR38445:SF9">
    <property type="entry name" value="HTH-TYPE TRANSCRIPTIONAL REPRESSOR YTRA"/>
    <property type="match status" value="1"/>
</dbReference>
<dbReference type="InterPro" id="IPR036390">
    <property type="entry name" value="WH_DNA-bd_sf"/>
</dbReference>
<dbReference type="SUPFAM" id="SSF46785">
    <property type="entry name" value="Winged helix' DNA-binding domain"/>
    <property type="match status" value="1"/>
</dbReference>
<dbReference type="PRINTS" id="PR00035">
    <property type="entry name" value="HTHGNTR"/>
</dbReference>
<sequence length="335" mass="36023">MAGFHETKAGPQSMMRIAINRTMGVPLATQIRDQIVAAIASGQLSRGDRLPTIRQLAEFLGINRNTVAQGYRQLEAEGYVSTRAGGGTTVAETAATADALRAGALRELVATALRTAEAAGFDAREFAELAYYQSAQQPLRPWILVVDEYDGELASLSDAVRAALPDSTVHGMTLADLASLTVSDRAARLRRFDFALVPFYCLEHVNSLLAGADLPTLAAGVGPSLKVLQRIRETSADKRVAIVCSEPEGPSYMERSLRRAEVIPAEVRHAHLGQDSLAAVLLDADLVIASEGSVDTVRGLVDAEKVITYSNILSEESLATIRSYAEFVSRQRAQQ</sequence>